<keyword evidence="3" id="KW-1185">Reference proteome</keyword>
<organism evidence="2 3">
    <name type="scientific">Streptomyces hebeiensis</name>
    <dbReference type="NCBI Taxonomy" id="229486"/>
    <lineage>
        <taxon>Bacteria</taxon>
        <taxon>Bacillati</taxon>
        <taxon>Actinomycetota</taxon>
        <taxon>Actinomycetes</taxon>
        <taxon>Kitasatosporales</taxon>
        <taxon>Streptomycetaceae</taxon>
        <taxon>Streptomyces</taxon>
    </lineage>
</organism>
<name>A0ABP4FAC1_9ACTN</name>
<evidence type="ECO:0000313" key="2">
    <source>
        <dbReference type="EMBL" id="GAA1163563.1"/>
    </source>
</evidence>
<feature type="compositionally biased region" description="Basic and acidic residues" evidence="1">
    <location>
        <begin position="1"/>
        <end position="10"/>
    </location>
</feature>
<dbReference type="Pfam" id="PF19474">
    <property type="entry name" value="DUF6011"/>
    <property type="match status" value="1"/>
</dbReference>
<protein>
    <submittedName>
        <fullName evidence="2">Uncharacterized protein</fullName>
    </submittedName>
</protein>
<feature type="region of interest" description="Disordered" evidence="1">
    <location>
        <begin position="1"/>
        <end position="50"/>
    </location>
</feature>
<evidence type="ECO:0000256" key="1">
    <source>
        <dbReference type="SAM" id="MobiDB-lite"/>
    </source>
</evidence>
<sequence length="102" mass="10480">MAERETDHGVAARPGAGPGDDGLLPGTDTGTDTDTRAGTGTGGGAGAGVRRPVRCRMCGRLLTGTVSRRTGLGPTCDAKTHPPAPDIRTWRREADQDPLPGF</sequence>
<accession>A0ABP4FAC1</accession>
<proteinExistence type="predicted"/>
<feature type="compositionally biased region" description="Low complexity" evidence="1">
    <location>
        <begin position="11"/>
        <end position="38"/>
    </location>
</feature>
<feature type="region of interest" description="Disordered" evidence="1">
    <location>
        <begin position="66"/>
        <end position="102"/>
    </location>
</feature>
<dbReference type="InterPro" id="IPR046053">
    <property type="entry name" value="DUF6011"/>
</dbReference>
<gene>
    <name evidence="2" type="ORF">GCM10009654_20410</name>
</gene>
<reference evidence="3" key="1">
    <citation type="journal article" date="2019" name="Int. J. Syst. Evol. Microbiol.">
        <title>The Global Catalogue of Microorganisms (GCM) 10K type strain sequencing project: providing services to taxonomists for standard genome sequencing and annotation.</title>
        <authorList>
            <consortium name="The Broad Institute Genomics Platform"/>
            <consortium name="The Broad Institute Genome Sequencing Center for Infectious Disease"/>
            <person name="Wu L."/>
            <person name="Ma J."/>
        </authorList>
    </citation>
    <scope>NUCLEOTIDE SEQUENCE [LARGE SCALE GENOMIC DNA]</scope>
    <source>
        <strain evidence="3">JCM 12696</strain>
    </source>
</reference>
<dbReference type="Proteomes" id="UP001501371">
    <property type="component" value="Unassembled WGS sequence"/>
</dbReference>
<evidence type="ECO:0000313" key="3">
    <source>
        <dbReference type="Proteomes" id="UP001501371"/>
    </source>
</evidence>
<comment type="caution">
    <text evidence="2">The sequence shown here is derived from an EMBL/GenBank/DDBJ whole genome shotgun (WGS) entry which is preliminary data.</text>
</comment>
<dbReference type="EMBL" id="BAAAKV010000014">
    <property type="protein sequence ID" value="GAA1163563.1"/>
    <property type="molecule type" value="Genomic_DNA"/>
</dbReference>